<dbReference type="Proteomes" id="UP000244336">
    <property type="component" value="Chromosome 2"/>
</dbReference>
<evidence type="ECO:0000256" key="1">
    <source>
        <dbReference type="SAM" id="MobiDB-lite"/>
    </source>
</evidence>
<feature type="compositionally biased region" description="Basic residues" evidence="1">
    <location>
        <begin position="17"/>
        <end position="31"/>
    </location>
</feature>
<accession>A0A2T7EP25</accession>
<dbReference type="AlphaFoldDB" id="A0A2T7EP25"/>
<dbReference type="Gramene" id="PUZ69583">
    <property type="protein sequence ID" value="PUZ69583"/>
    <property type="gene ID" value="GQ55_2G121500"/>
</dbReference>
<evidence type="ECO:0000313" key="3">
    <source>
        <dbReference type="Proteomes" id="UP000244336"/>
    </source>
</evidence>
<evidence type="ECO:0000313" key="2">
    <source>
        <dbReference type="EMBL" id="PUZ69583.1"/>
    </source>
</evidence>
<feature type="region of interest" description="Disordered" evidence="1">
    <location>
        <begin position="1"/>
        <end position="35"/>
    </location>
</feature>
<protein>
    <submittedName>
        <fullName evidence="2">Uncharacterized protein</fullName>
    </submittedName>
</protein>
<proteinExistence type="predicted"/>
<keyword evidence="3" id="KW-1185">Reference proteome</keyword>
<gene>
    <name evidence="2" type="ORF">GQ55_2G121500</name>
</gene>
<sequence length="72" mass="8191">MGQIRSGSEVPRTLLPPRRRREGASRFRGRRTASGARGRFREIAVESDQVYLQPLARRMLSAKASSRRLRAP</sequence>
<name>A0A2T7EP25_9POAL</name>
<reference evidence="2 3" key="1">
    <citation type="submission" date="2018-04" db="EMBL/GenBank/DDBJ databases">
        <title>WGS assembly of Panicum hallii var. hallii HAL2.</title>
        <authorList>
            <person name="Lovell J."/>
            <person name="Jenkins J."/>
            <person name="Lowry D."/>
            <person name="Mamidi S."/>
            <person name="Sreedasyam A."/>
            <person name="Weng X."/>
            <person name="Barry K."/>
            <person name="Bonette J."/>
            <person name="Campitelli B."/>
            <person name="Daum C."/>
            <person name="Gordon S."/>
            <person name="Gould B."/>
            <person name="Lipzen A."/>
            <person name="MacQueen A."/>
            <person name="Palacio-Mejia J."/>
            <person name="Plott C."/>
            <person name="Shakirov E."/>
            <person name="Shu S."/>
            <person name="Yoshinaga Y."/>
            <person name="Zane M."/>
            <person name="Rokhsar D."/>
            <person name="Grimwood J."/>
            <person name="Schmutz J."/>
            <person name="Juenger T."/>
        </authorList>
    </citation>
    <scope>NUCLEOTIDE SEQUENCE [LARGE SCALE GENOMIC DNA]</scope>
    <source>
        <strain evidence="3">cv. HAL2</strain>
    </source>
</reference>
<organism evidence="2 3">
    <name type="scientific">Panicum hallii var. hallii</name>
    <dbReference type="NCBI Taxonomy" id="1504633"/>
    <lineage>
        <taxon>Eukaryota</taxon>
        <taxon>Viridiplantae</taxon>
        <taxon>Streptophyta</taxon>
        <taxon>Embryophyta</taxon>
        <taxon>Tracheophyta</taxon>
        <taxon>Spermatophyta</taxon>
        <taxon>Magnoliopsida</taxon>
        <taxon>Liliopsida</taxon>
        <taxon>Poales</taxon>
        <taxon>Poaceae</taxon>
        <taxon>PACMAD clade</taxon>
        <taxon>Panicoideae</taxon>
        <taxon>Panicodae</taxon>
        <taxon>Paniceae</taxon>
        <taxon>Panicinae</taxon>
        <taxon>Panicum</taxon>
        <taxon>Panicum sect. Panicum</taxon>
    </lineage>
</organism>
<dbReference type="EMBL" id="CM009750">
    <property type="protein sequence ID" value="PUZ69583.1"/>
    <property type="molecule type" value="Genomic_DNA"/>
</dbReference>